<keyword evidence="1" id="KW-1133">Transmembrane helix</keyword>
<gene>
    <name evidence="2" type="ORF">L0F81_38560</name>
</gene>
<dbReference type="Proteomes" id="UP001299012">
    <property type="component" value="Unassembled WGS sequence"/>
</dbReference>
<dbReference type="RefSeq" id="WP_086700232.1">
    <property type="nucleotide sequence ID" value="NZ_JAKKZF010000293.1"/>
</dbReference>
<dbReference type="InterPro" id="IPR045590">
    <property type="entry name" value="DUF6463"/>
</dbReference>
<name>A0ABS9JU74_9ACTN</name>
<comment type="caution">
    <text evidence="2">The sequence shown here is derived from an EMBL/GenBank/DDBJ whole genome shotgun (WGS) entry which is preliminary data.</text>
</comment>
<accession>A0ABS9JU74</accession>
<protein>
    <submittedName>
        <fullName evidence="2">DUF6463 family protein</fullName>
    </submittedName>
</protein>
<keyword evidence="3" id="KW-1185">Reference proteome</keyword>
<evidence type="ECO:0000313" key="3">
    <source>
        <dbReference type="Proteomes" id="UP001299012"/>
    </source>
</evidence>
<feature type="transmembrane region" description="Helical" evidence="1">
    <location>
        <begin position="105"/>
        <end position="122"/>
    </location>
</feature>
<reference evidence="2 3" key="1">
    <citation type="submission" date="2022-01" db="EMBL/GenBank/DDBJ databases">
        <title>Draft Genome Sequences of Seven Type Strains of the Genus Streptomyces.</title>
        <authorList>
            <person name="Aziz S."/>
            <person name="Coretto E."/>
            <person name="Chronakova A."/>
            <person name="Sproer C."/>
            <person name="Huber K."/>
            <person name="Nouioui I."/>
            <person name="Gross H."/>
        </authorList>
    </citation>
    <scope>NUCLEOTIDE SEQUENCE [LARGE SCALE GENOMIC DNA]</scope>
    <source>
        <strain evidence="2 3">DSM 41685</strain>
    </source>
</reference>
<keyword evidence="1" id="KW-0472">Membrane</keyword>
<feature type="transmembrane region" description="Helical" evidence="1">
    <location>
        <begin position="52"/>
        <end position="74"/>
    </location>
</feature>
<dbReference type="EMBL" id="JAKKZF010000293">
    <property type="protein sequence ID" value="MCG0069100.1"/>
    <property type="molecule type" value="Genomic_DNA"/>
</dbReference>
<evidence type="ECO:0000256" key="1">
    <source>
        <dbReference type="SAM" id="Phobius"/>
    </source>
</evidence>
<evidence type="ECO:0000313" key="2">
    <source>
        <dbReference type="EMBL" id="MCG0069100.1"/>
    </source>
</evidence>
<organism evidence="2 3">
    <name type="scientific">Streptomyces tricolor</name>
    <dbReference type="NCBI Taxonomy" id="68277"/>
    <lineage>
        <taxon>Bacteria</taxon>
        <taxon>Bacillati</taxon>
        <taxon>Actinomycetota</taxon>
        <taxon>Actinomycetes</taxon>
        <taxon>Kitasatosporales</taxon>
        <taxon>Streptomycetaceae</taxon>
        <taxon>Streptomyces</taxon>
        <taxon>Streptomyces violaceoruber group</taxon>
    </lineage>
</organism>
<dbReference type="Pfam" id="PF20064">
    <property type="entry name" value="DUF6463"/>
    <property type="match status" value="1"/>
</dbReference>
<proteinExistence type="predicted"/>
<sequence>MIKWAGWIITLCGTAHTLGALTVEKAAHHAGTWFSGGLWHEDLADMSAAGSAYWLSLDSFGIPLVLIGLTVLWLDRRGITPPAFIAWTLGVWTVVDAVILPFTPWPLFVLACALLLTGIRRARRGDATPRAGLPRA</sequence>
<keyword evidence="1" id="KW-0812">Transmembrane</keyword>